<accession>A0AAI8VND0</accession>
<organism evidence="1 2">
    <name type="scientific">Anthostomella pinea</name>
    <dbReference type="NCBI Taxonomy" id="933095"/>
    <lineage>
        <taxon>Eukaryota</taxon>
        <taxon>Fungi</taxon>
        <taxon>Dikarya</taxon>
        <taxon>Ascomycota</taxon>
        <taxon>Pezizomycotina</taxon>
        <taxon>Sordariomycetes</taxon>
        <taxon>Xylariomycetidae</taxon>
        <taxon>Xylariales</taxon>
        <taxon>Xylariaceae</taxon>
        <taxon>Anthostomella</taxon>
    </lineage>
</organism>
<sequence length="66" mass="7032">MAGRQTPFDPFAQKIPGSVGGLAARSSNACTRPWLALPPLLAKAECRPLPARFLKSDGPAMEAAYY</sequence>
<name>A0AAI8VND0_9PEZI</name>
<evidence type="ECO:0000313" key="2">
    <source>
        <dbReference type="Proteomes" id="UP001295740"/>
    </source>
</evidence>
<gene>
    <name evidence="1" type="ORF">KHLLAP_LOCUS8557</name>
</gene>
<dbReference type="Proteomes" id="UP001295740">
    <property type="component" value="Unassembled WGS sequence"/>
</dbReference>
<comment type="caution">
    <text evidence="1">The sequence shown here is derived from an EMBL/GenBank/DDBJ whole genome shotgun (WGS) entry which is preliminary data.</text>
</comment>
<dbReference type="EMBL" id="CAUWAG010000010">
    <property type="protein sequence ID" value="CAJ2508089.1"/>
    <property type="molecule type" value="Genomic_DNA"/>
</dbReference>
<dbReference type="AlphaFoldDB" id="A0AAI8VND0"/>
<reference evidence="1" key="1">
    <citation type="submission" date="2023-10" db="EMBL/GenBank/DDBJ databases">
        <authorList>
            <person name="Hackl T."/>
        </authorList>
    </citation>
    <scope>NUCLEOTIDE SEQUENCE</scope>
</reference>
<protein>
    <submittedName>
        <fullName evidence="1">Uu.00g092750.m01.CDS01</fullName>
    </submittedName>
</protein>
<keyword evidence="2" id="KW-1185">Reference proteome</keyword>
<proteinExistence type="predicted"/>
<evidence type="ECO:0000313" key="1">
    <source>
        <dbReference type="EMBL" id="CAJ2508089.1"/>
    </source>
</evidence>